<evidence type="ECO:0000259" key="6">
    <source>
        <dbReference type="PROSITE" id="PS51193"/>
    </source>
</evidence>
<dbReference type="Pfam" id="PF13307">
    <property type="entry name" value="Helicase_C_2"/>
    <property type="match status" value="1"/>
</dbReference>
<protein>
    <submittedName>
        <fullName evidence="7">ATP-dependent DNA helicase</fullName>
    </submittedName>
</protein>
<proteinExistence type="inferred from homology"/>
<dbReference type="InterPro" id="IPR045028">
    <property type="entry name" value="DinG/Rad3-like"/>
</dbReference>
<evidence type="ECO:0000313" key="8">
    <source>
        <dbReference type="Proteomes" id="UP000689967"/>
    </source>
</evidence>
<name>A0ABS6H5U6_9PROT</name>
<evidence type="ECO:0000256" key="1">
    <source>
        <dbReference type="ARBA" id="ARBA00022741"/>
    </source>
</evidence>
<evidence type="ECO:0000256" key="4">
    <source>
        <dbReference type="ARBA" id="ARBA00038058"/>
    </source>
</evidence>
<dbReference type="PANTHER" id="PTHR11472">
    <property type="entry name" value="DNA REPAIR DEAD HELICASE RAD3/XP-D SUBFAMILY MEMBER"/>
    <property type="match status" value="1"/>
</dbReference>
<sequence length="938" mass="101716">MTTPRPAAAAFAQPRLLLPDSPALVAGFGRGTLLTPDGELFSGPAIEIGRRLRDMPPPMVVHAPAAARRLGLNPFPACDLLELFAFCQPARPAAPTPRGLALALDREPPEEEEALAALLPELATDLLRHLAAGRHSPMNRDAAALAAKLRQETGWPWADSVLAALGQAQARPSPDPLKVWRRLPDWEEAAPPPPPSQHPVSATEARQRLAEILGEGSEQRPQQADYASAAASAFQARDVPGAPHLVLAEAGTGTGKTLGYVAPASLWAERNGAPVWISTFTRNLQRQIDQETARLYPDPTERRRRIVVRKGRENYLCLLNMEEAVGAAGMAGQWLPLGLISRWALATRDGDLQGGDFPGWLSELFGPHNVWPLADRRGECIHSACGHYKQCFVEHSIRRAKGATLVVANHALVMVQAALGGGEDGRPQRLVFDEGHHLFDAADAAFSADLSGGEAAELRRWLLGAEGGRSRARGLSRRLEELIGDRPDLLLPLEEALQAARALPGPGWPNRLAEEEADSARGATEVFLQSIRRQVLARARDEEAGYGIECDLHPLAEPVAAAAADLADSLTRLRTPLQTLHDRLAARLEDEAEELELGDRIRIEAACRGLERRALMPLTAWGAMLGTLSAPPRAPGIRPDYVDWFALDRREGREVDCGMHRHHLDPTQPFAMAVAAPAHGVLITSATLRDHGSLSEAEAAEEAPEAAWRAAEARTGAAHLPSPAIRAAVASPFDYASRTRAIVVEDVNKADPGQVASAYRALFGASGGGALGLFTAVRRLRDVQSRIAQPLAERGIPLYAQHVDAMDNATLVDVFRAEEAACLLGTDAMRDGVDVPGRSLRLLVFDRVPWPRPSILHRERRTHLSEGQPKSYDDAIARHRLRQAFGRLIRRHDDKGVFVLLDRSCPSRLLAGLPTGVVVRRMGLRDAVAETRDFLAES</sequence>
<dbReference type="InterPro" id="IPR006555">
    <property type="entry name" value="ATP-dep_Helicase_C"/>
</dbReference>
<dbReference type="RefSeq" id="WP_216874832.1">
    <property type="nucleotide sequence ID" value="NZ_JAERQM010000002.1"/>
</dbReference>
<keyword evidence="1" id="KW-0547">Nucleotide-binding</keyword>
<accession>A0ABS6H5U6</accession>
<dbReference type="InterPro" id="IPR014013">
    <property type="entry name" value="Helic_SF1/SF2_ATP-bd_DinG/Rad3"/>
</dbReference>
<dbReference type="GO" id="GO:0004386">
    <property type="term" value="F:helicase activity"/>
    <property type="evidence" value="ECO:0007669"/>
    <property type="project" value="UniProtKB-KW"/>
</dbReference>
<feature type="region of interest" description="Disordered" evidence="5">
    <location>
        <begin position="186"/>
        <end position="205"/>
    </location>
</feature>
<dbReference type="PROSITE" id="PS51193">
    <property type="entry name" value="HELICASE_ATP_BIND_2"/>
    <property type="match status" value="1"/>
</dbReference>
<feature type="domain" description="Helicase ATP-binding" evidence="6">
    <location>
        <begin position="209"/>
        <end position="482"/>
    </location>
</feature>
<keyword evidence="7" id="KW-0347">Helicase</keyword>
<dbReference type="Proteomes" id="UP000689967">
    <property type="component" value="Unassembled WGS sequence"/>
</dbReference>
<dbReference type="EMBL" id="JAERQM010000002">
    <property type="protein sequence ID" value="MBU8544029.1"/>
    <property type="molecule type" value="Genomic_DNA"/>
</dbReference>
<evidence type="ECO:0000256" key="5">
    <source>
        <dbReference type="SAM" id="MobiDB-lite"/>
    </source>
</evidence>
<gene>
    <name evidence="7" type="ORF">JJQ90_09955</name>
</gene>
<evidence type="ECO:0000256" key="2">
    <source>
        <dbReference type="ARBA" id="ARBA00022801"/>
    </source>
</evidence>
<evidence type="ECO:0000313" key="7">
    <source>
        <dbReference type="EMBL" id="MBU8544029.1"/>
    </source>
</evidence>
<keyword evidence="2" id="KW-0378">Hydrolase</keyword>
<reference evidence="7 8" key="1">
    <citation type="submission" date="2021-01" db="EMBL/GenBank/DDBJ databases">
        <title>Roseomonas sp. nov, a bacterium isolated from an oil production mixture in Yumen Oilfield.</title>
        <authorList>
            <person name="Wu D."/>
        </authorList>
    </citation>
    <scope>NUCLEOTIDE SEQUENCE [LARGE SCALE GENOMIC DNA]</scope>
    <source>
        <strain evidence="7 8">ROY-5-3</strain>
    </source>
</reference>
<dbReference type="SMART" id="SM00491">
    <property type="entry name" value="HELICc2"/>
    <property type="match status" value="1"/>
</dbReference>
<keyword evidence="3" id="KW-0067">ATP-binding</keyword>
<organism evidence="7 8">
    <name type="scientific">Falsiroseomonas oleicola</name>
    <dbReference type="NCBI Taxonomy" id="2801474"/>
    <lineage>
        <taxon>Bacteria</taxon>
        <taxon>Pseudomonadati</taxon>
        <taxon>Pseudomonadota</taxon>
        <taxon>Alphaproteobacteria</taxon>
        <taxon>Acetobacterales</taxon>
        <taxon>Roseomonadaceae</taxon>
        <taxon>Falsiroseomonas</taxon>
    </lineage>
</organism>
<evidence type="ECO:0000256" key="3">
    <source>
        <dbReference type="ARBA" id="ARBA00022840"/>
    </source>
</evidence>
<dbReference type="PANTHER" id="PTHR11472:SF34">
    <property type="entry name" value="REGULATOR OF TELOMERE ELONGATION HELICASE 1"/>
    <property type="match status" value="1"/>
</dbReference>
<keyword evidence="8" id="KW-1185">Reference proteome</keyword>
<comment type="similarity">
    <text evidence="4">Belongs to the helicase family. DinG subfamily.</text>
</comment>
<comment type="caution">
    <text evidence="7">The sequence shown here is derived from an EMBL/GenBank/DDBJ whole genome shotgun (WGS) entry which is preliminary data.</text>
</comment>